<keyword evidence="3" id="KW-1185">Reference proteome</keyword>
<name>A0ABT5Z778_9ACTN</name>
<reference evidence="2 3" key="1">
    <citation type="submission" date="2023-03" db="EMBL/GenBank/DDBJ databases">
        <title>Draft genome sequence of type strain Streptomyces ferralitis JCM 14344.</title>
        <authorList>
            <person name="Klaysubun C."/>
            <person name="Duangmal K."/>
        </authorList>
    </citation>
    <scope>NUCLEOTIDE SEQUENCE [LARGE SCALE GENOMIC DNA]</scope>
    <source>
        <strain evidence="2 3">JCM 14344</strain>
    </source>
</reference>
<proteinExistence type="predicted"/>
<accession>A0ABT5Z778</accession>
<sequence>MSPVELRKTTVSSACQGPERRLYTARAELVLAMPDHRPLAQAAGFAPDPLQRVAAAMAGVRSEEGEQADVVLDVIPVSAGAVARRRRVLMRRAKQRGPQAFGEQLGGGLGWWEALVEGLNGGRRPGVRGRAERVPRQVDVKEGVGKFTPGQQVFAVQLLVRVIATHPVRARARLNQLLAAVEVFAGENRFRPVGPRLPWWRPYSNVWWRRRSFDRRLESGEFAPARRQWVTVPEIAGLLKPPTIGCTAVNVARCGGVVPAAPVGLPTFTGQKDVVPLGLVTGADGRVTFGGVPEAGLLFGAFFGKSGFGKTELGLLQAICRAYAGAGVWFLDPHGEALARAKPYLAHPAIASRMWEINLATPKMSDRVASWNPLAMEGRRSEQVQEVIAAIVGGLAAAQEWGAYPRARSILSNAVRTLAELSLLLVADGRPDLQPTVFQIKSLLMNDAWREVVIEHLPPEIAGFWTTTFLDYSRDALPTVVQALDRLDNSLSLRAFLGSPRSSYNVRRAMDDGRVAFVCPAGSGEDELICSLLIFDLFLAGLSRKDTPPGLRRALWGFIDEVAAIDRAARDYLAKILEQLRKYQVRLMAMTQMAMRLSEVTRYALMQNQSILSSTAADIDEAKFVTSRFSHVGPQTINHLRQFEYVMSVRLKGQASSPFKVRGVPIDQALADYYNPRGVPALEAAIDTNLERRSVAEIVDRLRTLDDDIAAHLAVRGRPGTSATGPVDRTPGPRPGGEVVHSWPDAPHTETDVA</sequence>
<gene>
    <name evidence="2" type="ORF">P2L57_29420</name>
</gene>
<dbReference type="SUPFAM" id="SSF52540">
    <property type="entry name" value="P-loop containing nucleoside triphosphate hydrolases"/>
    <property type="match status" value="1"/>
</dbReference>
<comment type="caution">
    <text evidence="2">The sequence shown here is derived from an EMBL/GenBank/DDBJ whole genome shotgun (WGS) entry which is preliminary data.</text>
</comment>
<evidence type="ECO:0000313" key="3">
    <source>
        <dbReference type="Proteomes" id="UP001220022"/>
    </source>
</evidence>
<dbReference type="EMBL" id="JARHTQ010000025">
    <property type="protein sequence ID" value="MDF2259691.1"/>
    <property type="molecule type" value="Genomic_DNA"/>
</dbReference>
<dbReference type="Proteomes" id="UP001220022">
    <property type="component" value="Unassembled WGS sequence"/>
</dbReference>
<organism evidence="2 3">
    <name type="scientific">Streptantibioticus ferralitis</name>
    <dbReference type="NCBI Taxonomy" id="236510"/>
    <lineage>
        <taxon>Bacteria</taxon>
        <taxon>Bacillati</taxon>
        <taxon>Actinomycetota</taxon>
        <taxon>Actinomycetes</taxon>
        <taxon>Kitasatosporales</taxon>
        <taxon>Streptomycetaceae</taxon>
        <taxon>Streptantibioticus</taxon>
    </lineage>
</organism>
<feature type="region of interest" description="Disordered" evidence="1">
    <location>
        <begin position="716"/>
        <end position="754"/>
    </location>
</feature>
<evidence type="ECO:0000313" key="2">
    <source>
        <dbReference type="EMBL" id="MDF2259691.1"/>
    </source>
</evidence>
<dbReference type="RefSeq" id="WP_275819551.1">
    <property type="nucleotide sequence ID" value="NZ_BAAANM010000028.1"/>
</dbReference>
<dbReference type="Gene3D" id="3.40.50.300">
    <property type="entry name" value="P-loop containing nucleotide triphosphate hydrolases"/>
    <property type="match status" value="1"/>
</dbReference>
<dbReference type="InterPro" id="IPR027417">
    <property type="entry name" value="P-loop_NTPase"/>
</dbReference>
<evidence type="ECO:0000256" key="1">
    <source>
        <dbReference type="SAM" id="MobiDB-lite"/>
    </source>
</evidence>
<protein>
    <submittedName>
        <fullName evidence="2">ATP/GTP-binding protein</fullName>
    </submittedName>
</protein>